<dbReference type="Proteomes" id="UP000324222">
    <property type="component" value="Unassembled WGS sequence"/>
</dbReference>
<evidence type="ECO:0000313" key="2">
    <source>
        <dbReference type="EMBL" id="MPC81327.1"/>
    </source>
</evidence>
<evidence type="ECO:0000256" key="1">
    <source>
        <dbReference type="SAM" id="MobiDB-lite"/>
    </source>
</evidence>
<feature type="region of interest" description="Disordered" evidence="1">
    <location>
        <begin position="40"/>
        <end position="113"/>
    </location>
</feature>
<sequence length="113" mass="12657">MEWSADDNNCTSGIFTYYCVNRCTGTRSARVLTSLKSEVEAEGTFLGKRKRARIKQEEKRARKSKQGDTKRKGGQEEGAGPRDPLPRTRRVEDQLMGHLGKGRLLETTSSTGH</sequence>
<dbReference type="AlphaFoldDB" id="A0A5B7IIE0"/>
<reference evidence="2 3" key="1">
    <citation type="submission" date="2019-05" db="EMBL/GenBank/DDBJ databases">
        <title>Another draft genome of Portunus trituberculatus and its Hox gene families provides insights of decapod evolution.</title>
        <authorList>
            <person name="Jeong J.-H."/>
            <person name="Song I."/>
            <person name="Kim S."/>
            <person name="Choi T."/>
            <person name="Kim D."/>
            <person name="Ryu S."/>
            <person name="Kim W."/>
        </authorList>
    </citation>
    <scope>NUCLEOTIDE SEQUENCE [LARGE SCALE GENOMIC DNA]</scope>
    <source>
        <tissue evidence="2">Muscle</tissue>
    </source>
</reference>
<name>A0A5B7IIE0_PORTR</name>
<evidence type="ECO:0000313" key="3">
    <source>
        <dbReference type="Proteomes" id="UP000324222"/>
    </source>
</evidence>
<dbReference type="EMBL" id="VSRR010056617">
    <property type="protein sequence ID" value="MPC81327.1"/>
    <property type="molecule type" value="Genomic_DNA"/>
</dbReference>
<comment type="caution">
    <text evidence="2">The sequence shown here is derived from an EMBL/GenBank/DDBJ whole genome shotgun (WGS) entry which is preliminary data.</text>
</comment>
<accession>A0A5B7IIE0</accession>
<keyword evidence="3" id="KW-1185">Reference proteome</keyword>
<organism evidence="2 3">
    <name type="scientific">Portunus trituberculatus</name>
    <name type="common">Swimming crab</name>
    <name type="synonym">Neptunus trituberculatus</name>
    <dbReference type="NCBI Taxonomy" id="210409"/>
    <lineage>
        <taxon>Eukaryota</taxon>
        <taxon>Metazoa</taxon>
        <taxon>Ecdysozoa</taxon>
        <taxon>Arthropoda</taxon>
        <taxon>Crustacea</taxon>
        <taxon>Multicrustacea</taxon>
        <taxon>Malacostraca</taxon>
        <taxon>Eumalacostraca</taxon>
        <taxon>Eucarida</taxon>
        <taxon>Decapoda</taxon>
        <taxon>Pleocyemata</taxon>
        <taxon>Brachyura</taxon>
        <taxon>Eubrachyura</taxon>
        <taxon>Portunoidea</taxon>
        <taxon>Portunidae</taxon>
        <taxon>Portuninae</taxon>
        <taxon>Portunus</taxon>
    </lineage>
</organism>
<feature type="compositionally biased region" description="Basic and acidic residues" evidence="1">
    <location>
        <begin position="54"/>
        <end position="75"/>
    </location>
</feature>
<feature type="compositionally biased region" description="Basic and acidic residues" evidence="1">
    <location>
        <begin position="84"/>
        <end position="95"/>
    </location>
</feature>
<proteinExistence type="predicted"/>
<protein>
    <submittedName>
        <fullName evidence="2">Uncharacterized protein</fullName>
    </submittedName>
</protein>
<gene>
    <name evidence="2" type="ORF">E2C01_075934</name>
</gene>